<feature type="transmembrane region" description="Helical" evidence="1">
    <location>
        <begin position="19"/>
        <end position="37"/>
    </location>
</feature>
<dbReference type="EMBL" id="ACZV01000004">
    <property type="protein sequence ID" value="EEX94273.1"/>
    <property type="molecule type" value="Genomic_DNA"/>
</dbReference>
<keyword evidence="3" id="KW-1185">Reference proteome</keyword>
<gene>
    <name evidence="2" type="ORF">VIA_001431</name>
</gene>
<accession>A0ABM9Z3X6</accession>
<keyword evidence="1" id="KW-1133">Transmembrane helix</keyword>
<comment type="caution">
    <text evidence="2">The sequence shown here is derived from an EMBL/GenBank/DDBJ whole genome shotgun (WGS) entry which is preliminary data.</text>
</comment>
<keyword evidence="1" id="KW-0472">Membrane</keyword>
<sequence length="40" mass="4391">MEVFAVIRINLSIVEVESLAVSLLVVFAIGAVWARVYSII</sequence>
<evidence type="ECO:0000256" key="1">
    <source>
        <dbReference type="SAM" id="Phobius"/>
    </source>
</evidence>
<name>A0ABM9Z3X6_VIBOR</name>
<evidence type="ECO:0000313" key="2">
    <source>
        <dbReference type="EMBL" id="EEX94273.1"/>
    </source>
</evidence>
<evidence type="ECO:0000313" key="3">
    <source>
        <dbReference type="Proteomes" id="UP000003515"/>
    </source>
</evidence>
<dbReference type="Proteomes" id="UP000003515">
    <property type="component" value="Unassembled WGS sequence"/>
</dbReference>
<organism evidence="2 3">
    <name type="scientific">Vibrio orientalis CIP 102891 = ATCC 33934</name>
    <dbReference type="NCBI Taxonomy" id="675816"/>
    <lineage>
        <taxon>Bacteria</taxon>
        <taxon>Pseudomonadati</taxon>
        <taxon>Pseudomonadota</taxon>
        <taxon>Gammaproteobacteria</taxon>
        <taxon>Vibrionales</taxon>
        <taxon>Vibrionaceae</taxon>
        <taxon>Vibrio</taxon>
        <taxon>Vibrio oreintalis group</taxon>
    </lineage>
</organism>
<keyword evidence="1" id="KW-0812">Transmembrane</keyword>
<protein>
    <submittedName>
        <fullName evidence="2">Uncharacterized protein</fullName>
    </submittedName>
</protein>
<proteinExistence type="predicted"/>
<reference evidence="2 3" key="1">
    <citation type="submission" date="2009-10" db="EMBL/GenBank/DDBJ databases">
        <authorList>
            <consortium name="Los Alamos National Laboratory (LANL)"/>
            <consortium name="National Microbial Pathogen Data Resource (NMPDR)"/>
            <person name="Munk A.C."/>
            <person name="Chertkov O."/>
            <person name="Tapia R."/>
            <person name="Green L."/>
            <person name="Rogers Y."/>
            <person name="Detter J.C."/>
            <person name="Bruce D."/>
            <person name="Brettin T.S."/>
            <person name="Colwell R.R."/>
            <person name="Huq A."/>
            <person name="Grim C.J."/>
            <person name="Hasan N.A."/>
            <person name="Bartels D."/>
            <person name="Vonstein V."/>
        </authorList>
    </citation>
    <scope>NUCLEOTIDE SEQUENCE [LARGE SCALE GENOMIC DNA]</scope>
    <source>
        <strain evidence="2 3">CIP 102891</strain>
    </source>
</reference>